<dbReference type="Proteomes" id="UP000663419">
    <property type="component" value="Chromosome 1"/>
</dbReference>
<gene>
    <name evidence="1" type="ORF">I7I53_09119</name>
</gene>
<dbReference type="EMBL" id="CP069102">
    <property type="protein sequence ID" value="QSS48911.1"/>
    <property type="molecule type" value="Genomic_DNA"/>
</dbReference>
<name>A0A8A1L662_AJEC8</name>
<evidence type="ECO:0000313" key="2">
    <source>
        <dbReference type="Proteomes" id="UP000663419"/>
    </source>
</evidence>
<organism evidence="1 2">
    <name type="scientific">Ajellomyces capsulatus (strain H88)</name>
    <name type="common">Darling's disease fungus</name>
    <name type="synonym">Histoplasma capsulatum</name>
    <dbReference type="NCBI Taxonomy" id="544711"/>
    <lineage>
        <taxon>Eukaryota</taxon>
        <taxon>Fungi</taxon>
        <taxon>Dikarya</taxon>
        <taxon>Ascomycota</taxon>
        <taxon>Pezizomycotina</taxon>
        <taxon>Eurotiomycetes</taxon>
        <taxon>Eurotiomycetidae</taxon>
        <taxon>Onygenales</taxon>
        <taxon>Ajellomycetaceae</taxon>
        <taxon>Histoplasma</taxon>
    </lineage>
</organism>
<sequence>MPLFVLRYRTNQGLDRHGPLIFPSSLCLFRPSLQKSQEHSISQPLVFLSLFNPWKSSPPASLRLQRPITASSPWRKCFSSPPRSCMMMRSRDYVPSIARQRYARRQKVSALRMGL</sequence>
<proteinExistence type="predicted"/>
<dbReference type="VEuPathDB" id="FungiDB:I7I53_09119"/>
<reference evidence="1" key="1">
    <citation type="submission" date="2021-01" db="EMBL/GenBank/DDBJ databases">
        <title>Chromosome-level genome assembly of a human fungal pathogen reveals clustering of transcriptionally co-regulated genes.</title>
        <authorList>
            <person name="Voorhies M."/>
            <person name="Cohen S."/>
            <person name="Shea T.P."/>
            <person name="Petrus S."/>
            <person name="Munoz J.F."/>
            <person name="Poplawski S."/>
            <person name="Goldman W.E."/>
            <person name="Michael T."/>
            <person name="Cuomo C.A."/>
            <person name="Sil A."/>
            <person name="Beyhan S."/>
        </authorList>
    </citation>
    <scope>NUCLEOTIDE SEQUENCE</scope>
    <source>
        <strain evidence="1">H88</strain>
    </source>
</reference>
<protein>
    <submittedName>
        <fullName evidence="1">Uncharacterized protein</fullName>
    </submittedName>
</protein>
<accession>A0A8A1L662</accession>
<evidence type="ECO:0000313" key="1">
    <source>
        <dbReference type="EMBL" id="QSS48911.1"/>
    </source>
</evidence>
<dbReference type="AlphaFoldDB" id="A0A8A1L662"/>